<evidence type="ECO:0000313" key="2">
    <source>
        <dbReference type="Proteomes" id="UP000228751"/>
    </source>
</evidence>
<gene>
    <name evidence="1" type="ORF">CSR02_02590</name>
</gene>
<accession>A0A2G4RF09</accession>
<protein>
    <submittedName>
        <fullName evidence="1">Uncharacterized protein</fullName>
    </submittedName>
</protein>
<dbReference type="RefSeq" id="WP_099540453.1">
    <property type="nucleotide sequence ID" value="NZ_PEBQ01000030.1"/>
</dbReference>
<evidence type="ECO:0000313" key="1">
    <source>
        <dbReference type="EMBL" id="PHY95154.1"/>
    </source>
</evidence>
<dbReference type="EMBL" id="PEBQ01000030">
    <property type="protein sequence ID" value="PHY95154.1"/>
    <property type="molecule type" value="Genomic_DNA"/>
</dbReference>
<keyword evidence="2" id="KW-1185">Reference proteome</keyword>
<organism evidence="1 2">
    <name type="scientific">Acetobacter pomorum</name>
    <dbReference type="NCBI Taxonomy" id="65959"/>
    <lineage>
        <taxon>Bacteria</taxon>
        <taxon>Pseudomonadati</taxon>
        <taxon>Pseudomonadota</taxon>
        <taxon>Alphaproteobacteria</taxon>
        <taxon>Acetobacterales</taxon>
        <taxon>Acetobacteraceae</taxon>
        <taxon>Acetobacter</taxon>
    </lineage>
</organism>
<sequence>MTDPRIEAAVHAIWQHTTQFKGGMSFAEYQEKEPYAAGELRKAFTAAILAADAVPDVNLDVVATLRQIGKRYMPEVFCYRPDLINVDEDLRVVRQSDAQAKFAVCHARIVELEEALKNVICLAEIGEDTDPGAYLEDIKEKAEAALKRKAT</sequence>
<dbReference type="Proteomes" id="UP000228751">
    <property type="component" value="Unassembled WGS sequence"/>
</dbReference>
<comment type="caution">
    <text evidence="1">The sequence shown here is derived from an EMBL/GenBank/DDBJ whole genome shotgun (WGS) entry which is preliminary data.</text>
</comment>
<proteinExistence type="predicted"/>
<name>A0A2G4RF09_9PROT</name>
<reference evidence="1 2" key="1">
    <citation type="submission" date="2017-10" db="EMBL/GenBank/DDBJ databases">
        <title>Genomic analysis of the genus Acetobacter.</title>
        <authorList>
            <person name="Kim K.H."/>
            <person name="Chun B.H."/>
            <person name="Son A.R."/>
            <person name="Jeon C.O."/>
        </authorList>
    </citation>
    <scope>NUCLEOTIDE SEQUENCE [LARGE SCALE GENOMIC DNA]</scope>
    <source>
        <strain evidence="1 2">LHT 2458</strain>
    </source>
</reference>
<dbReference type="OrthoDB" id="7226461at2"/>
<dbReference type="AlphaFoldDB" id="A0A2G4RF09"/>